<organism evidence="3 4">
    <name type="scientific">Paramagnetospirillum magneticum (strain ATCC 700264 / AMB-1)</name>
    <name type="common">Magnetospirillum magneticum</name>
    <dbReference type="NCBI Taxonomy" id="342108"/>
    <lineage>
        <taxon>Bacteria</taxon>
        <taxon>Pseudomonadati</taxon>
        <taxon>Pseudomonadota</taxon>
        <taxon>Alphaproteobacteria</taxon>
        <taxon>Rhodospirillales</taxon>
        <taxon>Magnetospirillaceae</taxon>
        <taxon>Paramagnetospirillum</taxon>
    </lineage>
</organism>
<dbReference type="Pfam" id="PF12974">
    <property type="entry name" value="Phosphonate-bd"/>
    <property type="match status" value="1"/>
</dbReference>
<dbReference type="Gene3D" id="3.40.190.10">
    <property type="entry name" value="Periplasmic binding protein-like II"/>
    <property type="match status" value="2"/>
</dbReference>
<dbReference type="NCBIfam" id="TIGR01098">
    <property type="entry name" value="3A0109s03R"/>
    <property type="match status" value="1"/>
</dbReference>
<dbReference type="STRING" id="342108.amb1105"/>
<dbReference type="GO" id="GO:0043190">
    <property type="term" value="C:ATP-binding cassette (ABC) transporter complex"/>
    <property type="evidence" value="ECO:0007669"/>
    <property type="project" value="InterPro"/>
</dbReference>
<dbReference type="HOGENOM" id="CLU_051472_2_0_5"/>
<dbReference type="PANTHER" id="PTHR35841:SF1">
    <property type="entry name" value="PHOSPHONATES-BINDING PERIPLASMIC PROTEIN"/>
    <property type="match status" value="1"/>
</dbReference>
<dbReference type="SUPFAM" id="SSF53850">
    <property type="entry name" value="Periplasmic binding protein-like II"/>
    <property type="match status" value="1"/>
</dbReference>
<keyword evidence="4" id="KW-1185">Reference proteome</keyword>
<dbReference type="PANTHER" id="PTHR35841">
    <property type="entry name" value="PHOSPHONATES-BINDING PERIPLASMIC PROTEIN"/>
    <property type="match status" value="1"/>
</dbReference>
<dbReference type="AlphaFoldDB" id="Q2W8B6"/>
<dbReference type="GO" id="GO:0055085">
    <property type="term" value="P:transmembrane transport"/>
    <property type="evidence" value="ECO:0007669"/>
    <property type="project" value="InterPro"/>
</dbReference>
<proteinExistence type="inferred from homology"/>
<accession>Q2W8B6</accession>
<dbReference type="InterPro" id="IPR005770">
    <property type="entry name" value="PhnD"/>
</dbReference>
<name>Q2W8B6_PARM1</name>
<dbReference type="CDD" id="cd13575">
    <property type="entry name" value="PBP2_PnhD"/>
    <property type="match status" value="1"/>
</dbReference>
<dbReference type="OrthoDB" id="9802896at2"/>
<sequence length="345" mass="37434">MGISVAVWTRRIGLWALLIGQTAGHVHGAEAPQALRFALIAPQSRQEMEANWGPVLAALGKHLGRPVMAEVSADYAGAIWNLRSGRAQLAWLGNKTAIEAVDLAGTEVFAKETYPSGLGGYYTYLIVPRDSPLASADEVIAKAVDLTFAQGDVNSTSGTVVPGYYLFASRHLEPRKLFKRVVHANHEDNIRAVAEGRSDAATVASLIYDQLGRRDPGTLAATRIVWRSPLIPADPLVRRRDLPAADKERIAAFFFGYGQPAAGKSAMQLAEERRAMDRLDISSFVPSDDGQLVSVRLIEAARQRTQTETDTTLPPGERQRRLADINRRIAQLEGRSGAMESGGGQ</sequence>
<protein>
    <submittedName>
        <fullName evidence="3">ABC-type phosphate/phosphonate transport system</fullName>
    </submittedName>
</protein>
<evidence type="ECO:0000256" key="2">
    <source>
        <dbReference type="ARBA" id="ARBA00022729"/>
    </source>
</evidence>
<gene>
    <name evidence="3" type="ordered locus">amb1105</name>
</gene>
<dbReference type="KEGG" id="mag:amb1105"/>
<dbReference type="RefSeq" id="WP_011383518.1">
    <property type="nucleotide sequence ID" value="NC_007626.1"/>
</dbReference>
<keyword evidence="2" id="KW-0732">Signal</keyword>
<dbReference type="EMBL" id="AP007255">
    <property type="protein sequence ID" value="BAE49909.1"/>
    <property type="molecule type" value="Genomic_DNA"/>
</dbReference>
<evidence type="ECO:0000256" key="1">
    <source>
        <dbReference type="ARBA" id="ARBA00007162"/>
    </source>
</evidence>
<evidence type="ECO:0000313" key="4">
    <source>
        <dbReference type="Proteomes" id="UP000007058"/>
    </source>
</evidence>
<reference evidence="3 4" key="1">
    <citation type="journal article" date="2005" name="DNA Res.">
        <title>Complete genome sequence of the facultative anaerobic magnetotactic bacterium Magnetospirillum sp. strain AMB-1.</title>
        <authorList>
            <person name="Matsunaga T."/>
            <person name="Okamura Y."/>
            <person name="Fukuda Y."/>
            <person name="Wahyudi A.T."/>
            <person name="Murase Y."/>
            <person name="Takeyama H."/>
        </authorList>
    </citation>
    <scope>NUCLEOTIDE SEQUENCE [LARGE SCALE GENOMIC DNA]</scope>
    <source>
        <strain evidence="4">ATCC 700264 / AMB-1</strain>
    </source>
</reference>
<dbReference type="Proteomes" id="UP000007058">
    <property type="component" value="Chromosome"/>
</dbReference>
<evidence type="ECO:0000313" key="3">
    <source>
        <dbReference type="EMBL" id="BAE49909.1"/>
    </source>
</evidence>
<comment type="similarity">
    <text evidence="1">Belongs to the phosphate/phosphite/phosphonate binding protein family.</text>
</comment>
<dbReference type="Gene3D" id="1.20.58.90">
    <property type="match status" value="1"/>
</dbReference>